<dbReference type="SUPFAM" id="SSF47323">
    <property type="entry name" value="Anticodon-binding domain of a subclass of class I aminoacyl-tRNA synthetases"/>
    <property type="match status" value="1"/>
</dbReference>
<dbReference type="InterPro" id="IPR009080">
    <property type="entry name" value="tRNAsynth_Ia_anticodon-bd"/>
</dbReference>
<keyword evidence="5 10" id="KW-0067">ATP-binding</keyword>
<evidence type="ECO:0000256" key="5">
    <source>
        <dbReference type="ARBA" id="ARBA00022840"/>
    </source>
</evidence>
<evidence type="ECO:0000256" key="7">
    <source>
        <dbReference type="ARBA" id="ARBA00023146"/>
    </source>
</evidence>
<comment type="catalytic activity">
    <reaction evidence="9 10">
        <text>tRNA(Ile) + L-isoleucine + ATP = L-isoleucyl-tRNA(Ile) + AMP + diphosphate</text>
        <dbReference type="Rhea" id="RHEA:11060"/>
        <dbReference type="Rhea" id="RHEA-COMP:9666"/>
        <dbReference type="Rhea" id="RHEA-COMP:9695"/>
        <dbReference type="ChEBI" id="CHEBI:30616"/>
        <dbReference type="ChEBI" id="CHEBI:33019"/>
        <dbReference type="ChEBI" id="CHEBI:58045"/>
        <dbReference type="ChEBI" id="CHEBI:78442"/>
        <dbReference type="ChEBI" id="CHEBI:78528"/>
        <dbReference type="ChEBI" id="CHEBI:456215"/>
        <dbReference type="EC" id="6.1.1.5"/>
    </reaction>
</comment>
<dbReference type="AlphaFoldDB" id="A0A7T0G141"/>
<dbReference type="CDD" id="cd00818">
    <property type="entry name" value="IleRS_core"/>
    <property type="match status" value="1"/>
</dbReference>
<dbReference type="EC" id="6.1.1.5" evidence="10"/>
<evidence type="ECO:0000313" key="15">
    <source>
        <dbReference type="Proteomes" id="UP000594688"/>
    </source>
</evidence>
<dbReference type="InterPro" id="IPR013155">
    <property type="entry name" value="M/V/L/I-tRNA-synth_anticd-bd"/>
</dbReference>
<dbReference type="Pfam" id="PF06827">
    <property type="entry name" value="zf-FPG_IleRS"/>
    <property type="match status" value="1"/>
</dbReference>
<dbReference type="InterPro" id="IPR010663">
    <property type="entry name" value="Znf_FPG/IleRS"/>
</dbReference>
<feature type="short sequence motif" description="'HIGH' region" evidence="10">
    <location>
        <begin position="57"/>
        <end position="67"/>
    </location>
</feature>
<keyword evidence="3 10" id="KW-0436">Ligase</keyword>
<dbReference type="InterPro" id="IPR050081">
    <property type="entry name" value="Ile-tRNA_ligase"/>
</dbReference>
<dbReference type="Gene3D" id="3.90.740.10">
    <property type="entry name" value="Valyl/Leucyl/Isoleucyl-tRNA synthetase, editing domain"/>
    <property type="match status" value="1"/>
</dbReference>
<dbReference type="PANTHER" id="PTHR42765">
    <property type="entry name" value="SOLEUCYL-TRNA SYNTHETASE"/>
    <property type="match status" value="1"/>
</dbReference>
<keyword evidence="6 10" id="KW-0648">Protein biosynthesis</keyword>
<evidence type="ECO:0000259" key="11">
    <source>
        <dbReference type="Pfam" id="PF00133"/>
    </source>
</evidence>
<feature type="binding site" evidence="10">
    <location>
        <position position="904"/>
    </location>
    <ligand>
        <name>Zn(2+)</name>
        <dbReference type="ChEBI" id="CHEBI:29105"/>
    </ligand>
</feature>
<comment type="similarity">
    <text evidence="1 10">Belongs to the class-I aminoacyl-tRNA synthetase family. IleS type 1 subfamily.</text>
</comment>
<proteinExistence type="inferred from homology"/>
<dbReference type="PANTHER" id="PTHR42765:SF1">
    <property type="entry name" value="ISOLEUCINE--TRNA LIGASE, MITOCHONDRIAL"/>
    <property type="match status" value="1"/>
</dbReference>
<evidence type="ECO:0000259" key="13">
    <source>
        <dbReference type="Pfam" id="PF08264"/>
    </source>
</evidence>
<gene>
    <name evidence="10 14" type="primary">ileS</name>
    <name evidence="14" type="ORF">G3M70_14660</name>
</gene>
<feature type="domain" description="Aminoacyl-tRNA synthetase class Ia" evidence="11">
    <location>
        <begin position="27"/>
        <end position="641"/>
    </location>
</feature>
<dbReference type="Gene3D" id="1.10.730.20">
    <property type="match status" value="1"/>
</dbReference>
<comment type="domain">
    <text evidence="10">IleRS has two distinct active sites: one for aminoacylation and one for editing. The misactivated valine is translocated from the active site to the editing site, which sterically excludes the correctly activated isoleucine. The single editing site contains two valyl binding pockets, one specific for each substrate (Val-AMP or Val-tRNA(Ile)).</text>
</comment>
<keyword evidence="4 10" id="KW-0547">Nucleotide-binding</keyword>
<comment type="subunit">
    <text evidence="10">Monomer.</text>
</comment>
<feature type="binding site" evidence="10">
    <location>
        <position position="605"/>
    </location>
    <ligand>
        <name>ATP</name>
        <dbReference type="ChEBI" id="CHEBI:30616"/>
    </ligand>
</feature>
<keyword evidence="2 10" id="KW-0963">Cytoplasm</keyword>
<accession>A0A7T0G141</accession>
<feature type="short sequence motif" description="'KMSKS' region" evidence="10">
    <location>
        <begin position="602"/>
        <end position="606"/>
    </location>
</feature>
<dbReference type="FunFam" id="1.10.730.20:FF:000001">
    <property type="entry name" value="Isoleucine--tRNA ligase"/>
    <property type="match status" value="1"/>
</dbReference>
<dbReference type="Gene3D" id="1.10.10.830">
    <property type="entry name" value="Ile-tRNA synthetase CP2 domain-like"/>
    <property type="match status" value="1"/>
</dbReference>
<dbReference type="PRINTS" id="PR00984">
    <property type="entry name" value="TRNASYNTHILE"/>
</dbReference>
<dbReference type="CDD" id="cd07960">
    <property type="entry name" value="Anticodon_Ia_Ile_BEm"/>
    <property type="match status" value="1"/>
</dbReference>
<dbReference type="InterPro" id="IPR033708">
    <property type="entry name" value="Anticodon_Ile_BEm"/>
</dbReference>
<dbReference type="InterPro" id="IPR002301">
    <property type="entry name" value="Ile-tRNA-ligase"/>
</dbReference>
<dbReference type="HAMAP" id="MF_02002">
    <property type="entry name" value="Ile_tRNA_synth_type1"/>
    <property type="match status" value="1"/>
</dbReference>
<dbReference type="InterPro" id="IPR001412">
    <property type="entry name" value="aa-tRNA-synth_I_CS"/>
</dbReference>
<evidence type="ECO:0000256" key="3">
    <source>
        <dbReference type="ARBA" id="ARBA00022598"/>
    </source>
</evidence>
<keyword evidence="10" id="KW-0862">Zinc</keyword>
<evidence type="ECO:0000313" key="14">
    <source>
        <dbReference type="EMBL" id="QPJ63049.1"/>
    </source>
</evidence>
<feature type="domain" description="Zinc finger FPG/IleRS-type" evidence="12">
    <location>
        <begin position="900"/>
        <end position="925"/>
    </location>
</feature>
<dbReference type="GO" id="GO:0000049">
    <property type="term" value="F:tRNA binding"/>
    <property type="evidence" value="ECO:0007669"/>
    <property type="project" value="InterPro"/>
</dbReference>
<keyword evidence="7 10" id="KW-0030">Aminoacyl-tRNA synthetase</keyword>
<dbReference type="SUPFAM" id="SSF52374">
    <property type="entry name" value="Nucleotidylyl transferase"/>
    <property type="match status" value="1"/>
</dbReference>
<sequence length="933" mass="106962">MDYKDTLNLPVTDFPMKANLVKREPEILERWEKEGLYRKIREQAKGRKKYVFHDGPPYANGHIHMGHALNKILKDFIVRIKGLEGFDAGFIPGWDCHGLPIEHQVTKELKAKKQVKDKVEVRKLCREYADKFVDIQRDEFKRLGVFADWENPYLTMNFGYEATIVEEFTRFALSGMVYKGLKPVHWCTNCQTALAEAEVEYQDHKSPSIYVKFPVTEEWNDRIPGVGQDNLHFAIWTTTPWTLPANLALCLHPEFDYIAVKMNDEVLIIAEGLLDQLAKEWEVADHQVLGKCKGKDLEGVITRHPFADRNSPVILGDHVTIEQGTGCVHTAPGHGQEDYVVGMKYGLETYNPVNDAGVFKDDLPFFGGMFVTKANPEITQKLKEDGFLIRDGEIKHSYPHCWRCHKPIIFRATSQWFISMDSYGLREKSLAEIDKTQWVPPWGRDRIYSMVENRPDWCVSRQRAWGVPIAIFTCKGCEEPLISKEVFDHVVNLTAEGGADFWFEKEVDEILPKGTSCASCKGTEFKKEQDILDVWFDSGVSHAAVLEANENESWPADLYLEGSDQHRGWFHSSLLESVGTRDRAPYRTVLTHGYVVDGKGKKMAKSQGNVIAPQKIIDQYGAEILRLWVASENYREDIRVSNEILKRLTEAYRKIRNTYRFLLGNLHDFNPDQDAIPLKEMEEIDRYILHRFQVINKKIRKAFENFEFHVFFHTFYNFCVVDMSSFYLDIIKDRLYTYPRQSKGRRSGQTALNILLKGMTQLMAPILSFTADEVWSFMSEKNRDSESVHLSRFPENPETSLPEELVKKWETITQLRSEVSKALELKRQEKIIGHSLDAKVTLKLPEELRALFEGAEEELQFIFIVSAVEFASSLEGVEDVVTAENIEGLMIAVSPAPGVKCDRCWNFFVASGNDGEGSSVCQRCVAHLESAEA</sequence>
<dbReference type="GO" id="GO:0002161">
    <property type="term" value="F:aminoacyl-tRNA deacylase activity"/>
    <property type="evidence" value="ECO:0007669"/>
    <property type="project" value="InterPro"/>
</dbReference>
<feature type="binding site" evidence="10">
    <location>
        <position position="924"/>
    </location>
    <ligand>
        <name>Zn(2+)</name>
        <dbReference type="ChEBI" id="CHEBI:29105"/>
    </ligand>
</feature>
<dbReference type="GO" id="GO:0005829">
    <property type="term" value="C:cytosol"/>
    <property type="evidence" value="ECO:0007669"/>
    <property type="project" value="TreeGrafter"/>
</dbReference>
<comment type="subcellular location">
    <subcellularLocation>
        <location evidence="10">Cytoplasm</location>
    </subcellularLocation>
</comment>
<comment type="function">
    <text evidence="8 10">Catalyzes the attachment of isoleucine to tRNA(Ile). As IleRS can inadvertently accommodate and process structurally similar amino acids such as valine, to avoid such errors it has two additional distinct tRNA(Ile)-dependent editing activities. One activity is designated as 'pretransfer' editing and involves the hydrolysis of activated Val-AMP. The other activity is designated 'posttransfer' editing and involves deacylation of mischarged Val-tRNA(Ile).</text>
</comment>
<dbReference type="GO" id="GO:0004822">
    <property type="term" value="F:isoleucine-tRNA ligase activity"/>
    <property type="evidence" value="ECO:0007669"/>
    <property type="project" value="UniProtKB-UniRule"/>
</dbReference>
<dbReference type="InterPro" id="IPR014729">
    <property type="entry name" value="Rossmann-like_a/b/a_fold"/>
</dbReference>
<dbReference type="FunFam" id="3.40.50.620:FF:000152">
    <property type="entry name" value="Isoleucine--tRNA ligase"/>
    <property type="match status" value="1"/>
</dbReference>
<dbReference type="KEGG" id="nli:G3M70_14660"/>
<protein>
    <recommendedName>
        <fullName evidence="10">Isoleucine--tRNA ligase</fullName>
        <ecNumber evidence="10">6.1.1.5</ecNumber>
    </recommendedName>
    <alternativeName>
        <fullName evidence="10">Isoleucyl-tRNA synthetase</fullName>
        <shortName evidence="10">IleRS</shortName>
    </alternativeName>
</protein>
<evidence type="ECO:0000256" key="4">
    <source>
        <dbReference type="ARBA" id="ARBA00022741"/>
    </source>
</evidence>
<evidence type="ECO:0000256" key="8">
    <source>
        <dbReference type="ARBA" id="ARBA00025217"/>
    </source>
</evidence>
<dbReference type="InterPro" id="IPR023585">
    <property type="entry name" value="Ile-tRNA-ligase_type1"/>
</dbReference>
<feature type="domain" description="Methionyl/Valyl/Leucyl/Isoleucyl-tRNA synthetase anticodon-binding" evidence="13">
    <location>
        <begin position="685"/>
        <end position="841"/>
    </location>
</feature>
<reference evidence="14 15" key="1">
    <citation type="submission" date="2020-02" db="EMBL/GenBank/DDBJ databases">
        <title>Genomic and physiological characterization of two novel Nitrospinaceae genera.</title>
        <authorList>
            <person name="Mueller A.J."/>
            <person name="Jung M.-Y."/>
            <person name="Strachan C.R."/>
            <person name="Herbold C.W."/>
            <person name="Kirkegaard R.H."/>
            <person name="Daims H."/>
        </authorList>
    </citation>
    <scope>NUCLEOTIDE SEQUENCE [LARGE SCALE GENOMIC DNA]</scope>
    <source>
        <strain evidence="14">EB</strain>
    </source>
</reference>
<dbReference type="Pfam" id="PF08264">
    <property type="entry name" value="Anticodon_1"/>
    <property type="match status" value="1"/>
</dbReference>
<evidence type="ECO:0000256" key="6">
    <source>
        <dbReference type="ARBA" id="ARBA00022917"/>
    </source>
</evidence>
<evidence type="ECO:0000256" key="1">
    <source>
        <dbReference type="ARBA" id="ARBA00006887"/>
    </source>
</evidence>
<dbReference type="SUPFAM" id="SSF50677">
    <property type="entry name" value="ValRS/IleRS/LeuRS editing domain"/>
    <property type="match status" value="1"/>
</dbReference>
<dbReference type="GO" id="GO:0006428">
    <property type="term" value="P:isoleucyl-tRNA aminoacylation"/>
    <property type="evidence" value="ECO:0007669"/>
    <property type="project" value="UniProtKB-UniRule"/>
</dbReference>
<feature type="binding site" evidence="10">
    <location>
        <position position="921"/>
    </location>
    <ligand>
        <name>Zn(2+)</name>
        <dbReference type="ChEBI" id="CHEBI:29105"/>
    </ligand>
</feature>
<feature type="binding site" evidence="10">
    <location>
        <position position="901"/>
    </location>
    <ligand>
        <name>Zn(2+)</name>
        <dbReference type="ChEBI" id="CHEBI:29105"/>
    </ligand>
</feature>
<dbReference type="InterPro" id="IPR002300">
    <property type="entry name" value="aa-tRNA-synth_Ia"/>
</dbReference>
<dbReference type="GO" id="GO:0005524">
    <property type="term" value="F:ATP binding"/>
    <property type="evidence" value="ECO:0007669"/>
    <property type="project" value="UniProtKB-UniRule"/>
</dbReference>
<dbReference type="Pfam" id="PF00133">
    <property type="entry name" value="tRNA-synt_1"/>
    <property type="match status" value="1"/>
</dbReference>
<dbReference type="GO" id="GO:0008270">
    <property type="term" value="F:zinc ion binding"/>
    <property type="evidence" value="ECO:0007669"/>
    <property type="project" value="UniProtKB-UniRule"/>
</dbReference>
<dbReference type="Proteomes" id="UP000594688">
    <property type="component" value="Chromosome"/>
</dbReference>
<dbReference type="InterPro" id="IPR009008">
    <property type="entry name" value="Val/Leu/Ile-tRNA-synth_edit"/>
</dbReference>
<evidence type="ECO:0000256" key="9">
    <source>
        <dbReference type="ARBA" id="ARBA00048359"/>
    </source>
</evidence>
<name>A0A7T0G141_9BACT</name>
<dbReference type="EMBL" id="CP048685">
    <property type="protein sequence ID" value="QPJ63049.1"/>
    <property type="molecule type" value="Genomic_DNA"/>
</dbReference>
<comment type="cofactor">
    <cofactor evidence="10">
        <name>Zn(2+)</name>
        <dbReference type="ChEBI" id="CHEBI:29105"/>
    </cofactor>
    <text evidence="10">Binds 1 zinc ion per subunit.</text>
</comment>
<feature type="binding site" evidence="10">
    <location>
        <position position="561"/>
    </location>
    <ligand>
        <name>L-isoleucyl-5'-AMP</name>
        <dbReference type="ChEBI" id="CHEBI:178002"/>
    </ligand>
</feature>
<dbReference type="Gene3D" id="3.40.50.620">
    <property type="entry name" value="HUPs"/>
    <property type="match status" value="2"/>
</dbReference>
<evidence type="ECO:0000259" key="12">
    <source>
        <dbReference type="Pfam" id="PF06827"/>
    </source>
</evidence>
<dbReference type="PROSITE" id="PS00178">
    <property type="entry name" value="AA_TRNA_LIGASE_I"/>
    <property type="match status" value="1"/>
</dbReference>
<dbReference type="NCBIfam" id="TIGR00392">
    <property type="entry name" value="ileS"/>
    <property type="match status" value="1"/>
</dbReference>
<keyword evidence="10" id="KW-0479">Metal-binding</keyword>
<organism evidence="14 15">
    <name type="scientific">Candidatus Nitronauta litoralis</name>
    <dbReference type="NCBI Taxonomy" id="2705533"/>
    <lineage>
        <taxon>Bacteria</taxon>
        <taxon>Pseudomonadati</taxon>
        <taxon>Nitrospinota/Tectimicrobiota group</taxon>
        <taxon>Nitrospinota</taxon>
        <taxon>Nitrospinia</taxon>
        <taxon>Nitrospinales</taxon>
        <taxon>Nitrospinaceae</taxon>
        <taxon>Candidatus Nitronauta</taxon>
    </lineage>
</organism>
<evidence type="ECO:0000256" key="2">
    <source>
        <dbReference type="ARBA" id="ARBA00022490"/>
    </source>
</evidence>
<evidence type="ECO:0000256" key="10">
    <source>
        <dbReference type="HAMAP-Rule" id="MF_02002"/>
    </source>
</evidence>